<evidence type="ECO:0000313" key="4">
    <source>
        <dbReference type="Proteomes" id="UP001500326"/>
    </source>
</evidence>
<dbReference type="SUPFAM" id="SSF110849">
    <property type="entry name" value="ParB/Sulfiredoxin"/>
    <property type="match status" value="1"/>
</dbReference>
<feature type="region of interest" description="Disordered" evidence="1">
    <location>
        <begin position="130"/>
        <end position="156"/>
    </location>
</feature>
<evidence type="ECO:0000256" key="1">
    <source>
        <dbReference type="SAM" id="MobiDB-lite"/>
    </source>
</evidence>
<proteinExistence type="predicted"/>
<dbReference type="InterPro" id="IPR050336">
    <property type="entry name" value="Chromosome_partition/occlusion"/>
</dbReference>
<dbReference type="Proteomes" id="UP001500326">
    <property type="component" value="Unassembled WGS sequence"/>
</dbReference>
<accession>A0ABN2SP29</accession>
<dbReference type="EMBL" id="BAAAOH010000001">
    <property type="protein sequence ID" value="GAA1989905.1"/>
    <property type="molecule type" value="Genomic_DNA"/>
</dbReference>
<comment type="caution">
    <text evidence="3">The sequence shown here is derived from an EMBL/GenBank/DDBJ whole genome shotgun (WGS) entry which is preliminary data.</text>
</comment>
<keyword evidence="4" id="KW-1185">Reference proteome</keyword>
<dbReference type="PANTHER" id="PTHR33375">
    <property type="entry name" value="CHROMOSOME-PARTITIONING PROTEIN PARB-RELATED"/>
    <property type="match status" value="1"/>
</dbReference>
<reference evidence="3 4" key="1">
    <citation type="journal article" date="2019" name="Int. J. Syst. Evol. Microbiol.">
        <title>The Global Catalogue of Microorganisms (GCM) 10K type strain sequencing project: providing services to taxonomists for standard genome sequencing and annotation.</title>
        <authorList>
            <consortium name="The Broad Institute Genomics Platform"/>
            <consortium name="The Broad Institute Genome Sequencing Center for Infectious Disease"/>
            <person name="Wu L."/>
            <person name="Ma J."/>
        </authorList>
    </citation>
    <scope>NUCLEOTIDE SEQUENCE [LARGE SCALE GENOMIC DNA]</scope>
    <source>
        <strain evidence="3 4">JCM 14902</strain>
    </source>
</reference>
<name>A0ABN2SP29_9MICO</name>
<dbReference type="PANTHER" id="PTHR33375:SF1">
    <property type="entry name" value="CHROMOSOME-PARTITIONING PROTEIN PARB-RELATED"/>
    <property type="match status" value="1"/>
</dbReference>
<sequence>MNVSARIGHIELERSISSIIVGDRHRHEFGDIDELAASITRDGLLQPITVTPEGVLVCGARRLEALKQLGEKTIKVWVRSGVSDRLAELLAEQAENVLHKPLTPTEATTLYTELKKYIAEDALRRQSATQFSRPAAPSGNHGGATVAPPQFKPGKSRTQAALMVTGKASYTTLDRIAELQRLVRNLGTDPVLRDMASEELRLIDGGGSVTASHARIREFMDPESPRTFEDFEAPEDFDAPDELEQLANAALARVKETKRGRNAHKARKASTHVFPVRAFIRVWEDLDLWWTHFDVAAVATELTDEQFAKFEETLASTVEFFAQLRSARTQLGREIA</sequence>
<dbReference type="InterPro" id="IPR003115">
    <property type="entry name" value="ParB_N"/>
</dbReference>
<dbReference type="Gene3D" id="3.90.1530.30">
    <property type="match status" value="1"/>
</dbReference>
<organism evidence="3 4">
    <name type="scientific">Microbacterium pumilum</name>
    <dbReference type="NCBI Taxonomy" id="344165"/>
    <lineage>
        <taxon>Bacteria</taxon>
        <taxon>Bacillati</taxon>
        <taxon>Actinomycetota</taxon>
        <taxon>Actinomycetes</taxon>
        <taxon>Micrococcales</taxon>
        <taxon>Microbacteriaceae</taxon>
        <taxon>Microbacterium</taxon>
    </lineage>
</organism>
<dbReference type="RefSeq" id="WP_344063013.1">
    <property type="nucleotide sequence ID" value="NZ_BAAAOH010000001.1"/>
</dbReference>
<dbReference type="Pfam" id="PF02195">
    <property type="entry name" value="ParB_N"/>
    <property type="match status" value="1"/>
</dbReference>
<dbReference type="SMART" id="SM00470">
    <property type="entry name" value="ParB"/>
    <property type="match status" value="1"/>
</dbReference>
<gene>
    <name evidence="3" type="ORF">GCM10009777_26440</name>
</gene>
<protein>
    <recommendedName>
        <fullName evidence="2">ParB-like N-terminal domain-containing protein</fullName>
    </recommendedName>
</protein>
<evidence type="ECO:0000259" key="2">
    <source>
        <dbReference type="SMART" id="SM00470"/>
    </source>
</evidence>
<feature type="domain" description="ParB-like N-terminal" evidence="2">
    <location>
        <begin position="12"/>
        <end position="97"/>
    </location>
</feature>
<evidence type="ECO:0000313" key="3">
    <source>
        <dbReference type="EMBL" id="GAA1989905.1"/>
    </source>
</evidence>
<dbReference type="InterPro" id="IPR036086">
    <property type="entry name" value="ParB/Sulfiredoxin_sf"/>
</dbReference>